<dbReference type="InterPro" id="IPR011564">
    <property type="entry name" value="Telomer_end-bd_POT1/Cdc13"/>
</dbReference>
<dbReference type="GO" id="GO:0016233">
    <property type="term" value="P:telomere capping"/>
    <property type="evidence" value="ECO:0007669"/>
    <property type="project" value="TreeGrafter"/>
</dbReference>
<dbReference type="GO" id="GO:0032210">
    <property type="term" value="P:regulation of telomere maintenance via telomerase"/>
    <property type="evidence" value="ECO:0007669"/>
    <property type="project" value="TreeGrafter"/>
</dbReference>
<evidence type="ECO:0000256" key="1">
    <source>
        <dbReference type="ARBA" id="ARBA00004123"/>
    </source>
</evidence>
<reference evidence="12" key="1">
    <citation type="submission" date="2022-03" db="EMBL/GenBank/DDBJ databases">
        <authorList>
            <person name="Alioto T."/>
            <person name="Alioto T."/>
            <person name="Gomez Garrido J."/>
        </authorList>
    </citation>
    <scope>NUCLEOTIDE SEQUENCE</scope>
</reference>
<dbReference type="EMBL" id="OW240914">
    <property type="protein sequence ID" value="CAH2278181.1"/>
    <property type="molecule type" value="Genomic_DNA"/>
</dbReference>
<dbReference type="CDD" id="cd04497">
    <property type="entry name" value="hPOT1_OB1_like"/>
    <property type="match status" value="1"/>
</dbReference>
<name>A0AAD1VZV3_PELCU</name>
<dbReference type="SUPFAM" id="SSF50249">
    <property type="entry name" value="Nucleic acid-binding proteins"/>
    <property type="match status" value="2"/>
</dbReference>
<evidence type="ECO:0000256" key="4">
    <source>
        <dbReference type="ARBA" id="ARBA00015253"/>
    </source>
</evidence>
<evidence type="ECO:0000256" key="3">
    <source>
        <dbReference type="ARBA" id="ARBA00008442"/>
    </source>
</evidence>
<dbReference type="CDD" id="cd04498">
    <property type="entry name" value="hPOT1_OB2"/>
    <property type="match status" value="1"/>
</dbReference>
<evidence type="ECO:0000256" key="8">
    <source>
        <dbReference type="ARBA" id="ARBA00023242"/>
    </source>
</evidence>
<dbReference type="PROSITE" id="PS50935">
    <property type="entry name" value="SSB"/>
    <property type="match status" value="1"/>
</dbReference>
<comment type="subcellular location">
    <subcellularLocation>
        <location evidence="2">Chromosome</location>
        <location evidence="2">Telomere</location>
    </subcellularLocation>
    <subcellularLocation>
        <location evidence="1">Nucleus</location>
    </subcellularLocation>
</comment>
<dbReference type="InterPro" id="IPR000424">
    <property type="entry name" value="Primosome_PriB/ssb"/>
</dbReference>
<evidence type="ECO:0000256" key="10">
    <source>
        <dbReference type="PROSITE-ProRule" id="PRU00252"/>
    </source>
</evidence>
<dbReference type="AlphaFoldDB" id="A0AAD1VZV3"/>
<dbReference type="FunFam" id="2.40.50.140:FF:000138">
    <property type="entry name" value="Protection of telomeres 1 homolog"/>
    <property type="match status" value="1"/>
</dbReference>
<dbReference type="InterPro" id="IPR028389">
    <property type="entry name" value="POT1"/>
</dbReference>
<proteinExistence type="inferred from homology"/>
<dbReference type="Pfam" id="PF16686">
    <property type="entry name" value="POT1PC"/>
    <property type="match status" value="1"/>
</dbReference>
<dbReference type="FunFam" id="2.40.50.140:FF:000119">
    <property type="entry name" value="Protection of telomeres 1 homolog"/>
    <property type="match status" value="1"/>
</dbReference>
<keyword evidence="8" id="KW-0539">Nucleus</keyword>
<organism evidence="12 13">
    <name type="scientific">Pelobates cultripes</name>
    <name type="common">Western spadefoot toad</name>
    <dbReference type="NCBI Taxonomy" id="61616"/>
    <lineage>
        <taxon>Eukaryota</taxon>
        <taxon>Metazoa</taxon>
        <taxon>Chordata</taxon>
        <taxon>Craniata</taxon>
        <taxon>Vertebrata</taxon>
        <taxon>Euteleostomi</taxon>
        <taxon>Amphibia</taxon>
        <taxon>Batrachia</taxon>
        <taxon>Anura</taxon>
        <taxon>Pelobatoidea</taxon>
        <taxon>Pelobatidae</taxon>
        <taxon>Pelobates</taxon>
    </lineage>
</organism>
<evidence type="ECO:0000256" key="7">
    <source>
        <dbReference type="ARBA" id="ARBA00023125"/>
    </source>
</evidence>
<dbReference type="PANTHER" id="PTHR14513">
    <property type="entry name" value="PROTECTION OF TELOMERES 1"/>
    <property type="match status" value="1"/>
</dbReference>
<comment type="similarity">
    <text evidence="3">Belongs to the telombin family.</text>
</comment>
<dbReference type="Proteomes" id="UP001295444">
    <property type="component" value="Chromosome 03"/>
</dbReference>
<gene>
    <name evidence="12" type="ORF">PECUL_23A056698</name>
</gene>
<evidence type="ECO:0000313" key="13">
    <source>
        <dbReference type="Proteomes" id="UP001295444"/>
    </source>
</evidence>
<evidence type="ECO:0000256" key="6">
    <source>
        <dbReference type="ARBA" id="ARBA00022895"/>
    </source>
</evidence>
<evidence type="ECO:0000256" key="5">
    <source>
        <dbReference type="ARBA" id="ARBA00022454"/>
    </source>
</evidence>
<dbReference type="Pfam" id="PF02765">
    <property type="entry name" value="POT1"/>
    <property type="match status" value="1"/>
</dbReference>
<dbReference type="InterPro" id="IPR012340">
    <property type="entry name" value="NA-bd_OB-fold"/>
</dbReference>
<keyword evidence="6" id="KW-0779">Telomere</keyword>
<dbReference type="GO" id="GO:0005654">
    <property type="term" value="C:nucleoplasm"/>
    <property type="evidence" value="ECO:0007669"/>
    <property type="project" value="UniProtKB-ARBA"/>
</dbReference>
<evidence type="ECO:0000256" key="2">
    <source>
        <dbReference type="ARBA" id="ARBA00004574"/>
    </source>
</evidence>
<evidence type="ECO:0000313" key="12">
    <source>
        <dbReference type="EMBL" id="CAH2278181.1"/>
    </source>
</evidence>
<dbReference type="InterPro" id="IPR032042">
    <property type="entry name" value="POT1PC"/>
</dbReference>
<keyword evidence="7 10" id="KW-0238">DNA-binding</keyword>
<dbReference type="SMART" id="SM00976">
    <property type="entry name" value="Telo_bind"/>
    <property type="match status" value="1"/>
</dbReference>
<dbReference type="InterPro" id="IPR048953">
    <property type="entry name" value="POT1_C_insert"/>
</dbReference>
<sequence>MPVHVLRDGNIEAQLPSTARRIQLRALQLGTNLAHTYLLGQVSLTYPPSKLGNGLELFKFVLEDPSEKNAKLKAINTFIFGKMAEECGKAMRQGDTVVVFGFDLTKSPSVSRDGRHRCQIEVTEEKGSEVYILNKSGSRAESAASGSKYSYTTLDQLKEGMVANLFGVVTFFKPPYRSKGTDYCSAITIVDPSDVKLKCMLFSGSTDTLPKVYKIGDIVRFHRIKIQSFNEEIQGITTAGFSALVFDGTVGAPMCPRTSSNSYTFTKENEKTVDALRKWAINHIDLPRSRVKLSDVQPLQYFDLICHLVAKAEVDKTSYLLKVWDGTKCVSPTWKICVEDEALIGERSLIHKLRNLTVDVLVYDNHVESAKFLKVGSCIVIHSVHTKLHAANTENQTSASYLEFYLHGGTGYGRGITVLPDKNYDAQELKKFLDTVDPKEYDRSEEPCISEAPLVLTSHRDWQTIPLATVITIAAPNKFRVRAQLQSFQPQRLDQSIKLHCTKCKSLQDAPDEHDLNIIFQERVMLHPKPIIQNTEWYQSAVWGTNNPNRCIAAHFVRKCDLHQDPENTLIMVEGGALQEIYKLSKHFGSIIPVKSDKEQLEIDLSAPFLIEGNRWHYGCRNCSKVKSLDALSPLANKSSCETTAIAEALGIEPLRHVFVMNFTLADETGLLKVYLWNYAEQFFQIPASEILMDSLLQDKLCKIMETLCPPRKNNRECPWLEFCIRSYNSSGGGIEHICYEIFDTEVTGTILNH</sequence>
<accession>A0AAD1VZV3</accession>
<dbReference type="GO" id="GO:0010521">
    <property type="term" value="F:telomerase inhibitor activity"/>
    <property type="evidence" value="ECO:0007669"/>
    <property type="project" value="TreeGrafter"/>
</dbReference>
<keyword evidence="13" id="KW-1185">Reference proteome</keyword>
<dbReference type="GO" id="GO:0000783">
    <property type="term" value="C:nuclear telomere cap complex"/>
    <property type="evidence" value="ECO:0007669"/>
    <property type="project" value="TreeGrafter"/>
</dbReference>
<evidence type="ECO:0000256" key="9">
    <source>
        <dbReference type="ARBA" id="ARBA00084040"/>
    </source>
</evidence>
<dbReference type="PANTHER" id="PTHR14513:SF0">
    <property type="entry name" value="PROTECTION OF TELOMERES PROTEIN 1"/>
    <property type="match status" value="1"/>
</dbReference>
<evidence type="ECO:0000259" key="11">
    <source>
        <dbReference type="SMART" id="SM00976"/>
    </source>
</evidence>
<feature type="domain" description="Telomeric single stranded DNA binding POT1/Cdc13" evidence="11">
    <location>
        <begin position="151"/>
        <end position="281"/>
    </location>
</feature>
<dbReference type="CDD" id="cd20374">
    <property type="entry name" value="Pot1C"/>
    <property type="match status" value="1"/>
</dbReference>
<dbReference type="Pfam" id="PF21375">
    <property type="entry name" value="POT1_C_insert"/>
    <property type="match status" value="1"/>
</dbReference>
<dbReference type="GO" id="GO:0098505">
    <property type="term" value="F:G-rich strand telomeric DNA binding"/>
    <property type="evidence" value="ECO:0007669"/>
    <property type="project" value="TreeGrafter"/>
</dbReference>
<protein>
    <recommendedName>
        <fullName evidence="4">Protection of telomeres protein 1</fullName>
    </recommendedName>
    <alternativeName>
        <fullName evidence="9">POT1-like telomere end-binding protein</fullName>
    </alternativeName>
</protein>
<dbReference type="Gene3D" id="2.40.50.140">
    <property type="entry name" value="Nucleic acid-binding proteins"/>
    <property type="match status" value="2"/>
</dbReference>
<keyword evidence="5" id="KW-0158">Chromosome</keyword>